<dbReference type="STRING" id="1802694.A2918_01255"/>
<evidence type="ECO:0000313" key="2">
    <source>
        <dbReference type="Proteomes" id="UP000178227"/>
    </source>
</evidence>
<dbReference type="Proteomes" id="UP000178227">
    <property type="component" value="Unassembled WGS sequence"/>
</dbReference>
<dbReference type="EMBL" id="MGKI01000009">
    <property type="protein sequence ID" value="OGN22728.1"/>
    <property type="molecule type" value="Genomic_DNA"/>
</dbReference>
<dbReference type="AlphaFoldDB" id="A0A1F8GDA5"/>
<protein>
    <submittedName>
        <fullName evidence="1">Uncharacterized protein</fullName>
    </submittedName>
</protein>
<accession>A0A1F8GDA5</accession>
<gene>
    <name evidence="1" type="ORF">A2918_01255</name>
</gene>
<organism evidence="1 2">
    <name type="scientific">Candidatus Yanofskybacteria bacterium RIFCSPLOWO2_01_FULL_42_49</name>
    <dbReference type="NCBI Taxonomy" id="1802694"/>
    <lineage>
        <taxon>Bacteria</taxon>
        <taxon>Candidatus Yanofskyibacteriota</taxon>
    </lineage>
</organism>
<proteinExistence type="predicted"/>
<reference evidence="1 2" key="1">
    <citation type="journal article" date="2016" name="Nat. Commun.">
        <title>Thousands of microbial genomes shed light on interconnected biogeochemical processes in an aquifer system.</title>
        <authorList>
            <person name="Anantharaman K."/>
            <person name="Brown C.T."/>
            <person name="Hug L.A."/>
            <person name="Sharon I."/>
            <person name="Castelle C.J."/>
            <person name="Probst A.J."/>
            <person name="Thomas B.C."/>
            <person name="Singh A."/>
            <person name="Wilkins M.J."/>
            <person name="Karaoz U."/>
            <person name="Brodie E.L."/>
            <person name="Williams K.H."/>
            <person name="Hubbard S.S."/>
            <person name="Banfield J.F."/>
        </authorList>
    </citation>
    <scope>NUCLEOTIDE SEQUENCE [LARGE SCALE GENOMIC DNA]</scope>
</reference>
<sequence>MELPDILRGRYISTTVHCPVCGTVIGRRLGNKWTFEKKNGGITSEVPMIVNDKYSQGGYRVECPDKKCKGAHIVEWFNENIKMEEKFNAAVNQDINT</sequence>
<comment type="caution">
    <text evidence="1">The sequence shown here is derived from an EMBL/GenBank/DDBJ whole genome shotgun (WGS) entry which is preliminary data.</text>
</comment>
<evidence type="ECO:0000313" key="1">
    <source>
        <dbReference type="EMBL" id="OGN22728.1"/>
    </source>
</evidence>
<name>A0A1F8GDA5_9BACT</name>